<dbReference type="SMART" id="SM00906">
    <property type="entry name" value="Fungal_trans"/>
    <property type="match status" value="1"/>
</dbReference>
<dbReference type="InterPro" id="IPR050613">
    <property type="entry name" value="Sec_Metabolite_Reg"/>
</dbReference>
<name>A0A3E2HJV7_SCYLI</name>
<evidence type="ECO:0000259" key="3">
    <source>
        <dbReference type="SMART" id="SM00906"/>
    </source>
</evidence>
<reference evidence="4 5" key="1">
    <citation type="submission" date="2018-05" db="EMBL/GenBank/DDBJ databases">
        <title>Draft genome sequence of Scytalidium lignicola DSM 105466, a ubiquitous saprotrophic fungus.</title>
        <authorList>
            <person name="Buettner E."/>
            <person name="Gebauer A.M."/>
            <person name="Hofrichter M."/>
            <person name="Liers C."/>
            <person name="Kellner H."/>
        </authorList>
    </citation>
    <scope>NUCLEOTIDE SEQUENCE [LARGE SCALE GENOMIC DNA]</scope>
    <source>
        <strain evidence="4 5">DSM 105466</strain>
    </source>
</reference>
<organism evidence="4 5">
    <name type="scientific">Scytalidium lignicola</name>
    <name type="common">Hyphomycete</name>
    <dbReference type="NCBI Taxonomy" id="5539"/>
    <lineage>
        <taxon>Eukaryota</taxon>
        <taxon>Fungi</taxon>
        <taxon>Dikarya</taxon>
        <taxon>Ascomycota</taxon>
        <taxon>Pezizomycotina</taxon>
        <taxon>Leotiomycetes</taxon>
        <taxon>Leotiomycetes incertae sedis</taxon>
        <taxon>Scytalidium</taxon>
    </lineage>
</organism>
<accession>A0A3E2HJV7</accession>
<dbReference type="CDD" id="cd12148">
    <property type="entry name" value="fungal_TF_MHR"/>
    <property type="match status" value="1"/>
</dbReference>
<dbReference type="PANTHER" id="PTHR31001:SF49">
    <property type="entry name" value="ZN(II)2CYS6 TRANSCRIPTION FACTOR (EUROFUNG)"/>
    <property type="match status" value="1"/>
</dbReference>
<dbReference type="GO" id="GO:0006351">
    <property type="term" value="P:DNA-templated transcription"/>
    <property type="evidence" value="ECO:0007669"/>
    <property type="project" value="InterPro"/>
</dbReference>
<dbReference type="GO" id="GO:0008270">
    <property type="term" value="F:zinc ion binding"/>
    <property type="evidence" value="ECO:0007669"/>
    <property type="project" value="InterPro"/>
</dbReference>
<feature type="non-terminal residue" evidence="4">
    <location>
        <position position="1"/>
    </location>
</feature>
<dbReference type="EMBL" id="NCSJ02000037">
    <property type="protein sequence ID" value="RFU33331.1"/>
    <property type="molecule type" value="Genomic_DNA"/>
</dbReference>
<dbReference type="InterPro" id="IPR007219">
    <property type="entry name" value="XnlR_reg_dom"/>
</dbReference>
<dbReference type="PANTHER" id="PTHR31001">
    <property type="entry name" value="UNCHARACTERIZED TRANSCRIPTIONAL REGULATORY PROTEIN"/>
    <property type="match status" value="1"/>
</dbReference>
<dbReference type="OMA" id="QCITIAD"/>
<dbReference type="Proteomes" id="UP000258309">
    <property type="component" value="Unassembled WGS sequence"/>
</dbReference>
<feature type="non-terminal residue" evidence="4">
    <location>
        <position position="632"/>
    </location>
</feature>
<keyword evidence="5" id="KW-1185">Reference proteome</keyword>
<evidence type="ECO:0000313" key="5">
    <source>
        <dbReference type="Proteomes" id="UP000258309"/>
    </source>
</evidence>
<evidence type="ECO:0000313" key="4">
    <source>
        <dbReference type="EMBL" id="RFU33331.1"/>
    </source>
</evidence>
<gene>
    <name evidence="4" type="ORF">B7463_g2979</name>
</gene>
<evidence type="ECO:0000256" key="2">
    <source>
        <dbReference type="ARBA" id="ARBA00023242"/>
    </source>
</evidence>
<protein>
    <recommendedName>
        <fullName evidence="3">Xylanolytic transcriptional activator regulatory domain-containing protein</fullName>
    </recommendedName>
</protein>
<dbReference type="OrthoDB" id="762982at2759"/>
<keyword evidence="2" id="KW-0539">Nucleus</keyword>
<dbReference type="GO" id="GO:0005634">
    <property type="term" value="C:nucleus"/>
    <property type="evidence" value="ECO:0007669"/>
    <property type="project" value="UniProtKB-SubCell"/>
</dbReference>
<feature type="domain" description="Xylanolytic transcriptional activator regulatory" evidence="3">
    <location>
        <begin position="221"/>
        <end position="295"/>
    </location>
</feature>
<comment type="caution">
    <text evidence="4">The sequence shown here is derived from an EMBL/GenBank/DDBJ whole genome shotgun (WGS) entry which is preliminary data.</text>
</comment>
<evidence type="ECO:0000256" key="1">
    <source>
        <dbReference type="ARBA" id="ARBA00004123"/>
    </source>
</evidence>
<comment type="subcellular location">
    <subcellularLocation>
        <location evidence="1">Nucleus</location>
    </subcellularLocation>
</comment>
<dbReference type="STRING" id="5539.A0A3E2HJV7"/>
<dbReference type="GO" id="GO:0003677">
    <property type="term" value="F:DNA binding"/>
    <property type="evidence" value="ECO:0007669"/>
    <property type="project" value="InterPro"/>
</dbReference>
<dbReference type="Pfam" id="PF04082">
    <property type="entry name" value="Fungal_trans"/>
    <property type="match status" value="1"/>
</dbReference>
<sequence length="632" mass="71250">MRTCFTPSSLSPDGSVDISSSIKAFPEVQCKGWDHILQDLNALKAVWTGSEEKVPPKVALPPLPAYRPSLLTGLSSPPDRATILASLPSRDATDKLVDRFFEDNNPCIPTQVLTSTSGVIHRPTFFKQYNAFWAEPSKTKIIWIGMLYSMLCLALQSYQHYNDEPPEYQGTLLVLAELYRIRTAQCIAIEDISKPSEFMLETLLFHSFAEYGDQSEGDKGAWLMSATLMRLALQQGYHRDPSKHPNISIFQAEMRRRLWLSVCHHELMFSVQIGLPKAVRYAECDTQPASNLFDDELCEDMKVLPPSRPLTEMTDSTYHIVKSNIMTAYGHIIEHIQAITPQPYEEVMRLDAMLMEAQAMVPSELQLHSLQEMRNDPPGSIMGRYMLQLLYNKAMCVLHRKYWNFSPVDKSEPIFFYSHRACMTAAINLLDIQAGLHQASLPGGPLEGMKWYHFNTSNHDFLLAAMLLSLELKACYDNYVGHGSLKEVECDGLDISAIEKLKALQQSIDIWADVAPYSNDAARVVNILTAVVRKIFLKSRDLMDRNTSESNESDLAALVEMDLNKDGKFVKYSWDKFGLGIPLLSTLPTGNNTLQDNLFDSGGVLSSFGDDMNQKEPTDLDWTSWDQFITGV</sequence>
<proteinExistence type="predicted"/>
<dbReference type="AlphaFoldDB" id="A0A3E2HJV7"/>